<dbReference type="Gene3D" id="3.40.47.10">
    <property type="match status" value="2"/>
</dbReference>
<dbReference type="Pfam" id="PF02801">
    <property type="entry name" value="Ketoacyl-synt_C"/>
    <property type="match status" value="1"/>
</dbReference>
<dbReference type="InterPro" id="IPR016039">
    <property type="entry name" value="Thiolase-like"/>
</dbReference>
<keyword evidence="12" id="KW-1185">Reference proteome</keyword>
<evidence type="ECO:0000256" key="4">
    <source>
        <dbReference type="ARBA" id="ARBA00022516"/>
    </source>
</evidence>
<evidence type="ECO:0000259" key="10">
    <source>
        <dbReference type="PROSITE" id="PS52004"/>
    </source>
</evidence>
<dbReference type="InterPro" id="IPR020841">
    <property type="entry name" value="PKS_Beta-ketoAc_synthase_dom"/>
</dbReference>
<protein>
    <submittedName>
        <fullName evidence="11">Beta-ketoacyl-[acyl-carrier-protein] synthase II</fullName>
    </submittedName>
</protein>
<dbReference type="NCBIfam" id="NF005589">
    <property type="entry name" value="PRK07314.1"/>
    <property type="match status" value="1"/>
</dbReference>
<dbReference type="EMBL" id="MIGZ01000077">
    <property type="protein sequence ID" value="ODQ93152.1"/>
    <property type="molecule type" value="Genomic_DNA"/>
</dbReference>
<accession>A0A1E3RUR7</accession>
<keyword evidence="5 9" id="KW-0808">Transferase</keyword>
<keyword evidence="7" id="KW-0275">Fatty acid biosynthesis</keyword>
<evidence type="ECO:0000256" key="3">
    <source>
        <dbReference type="ARBA" id="ARBA00008467"/>
    </source>
</evidence>
<dbReference type="FunFam" id="3.40.47.10:FF:000018">
    <property type="entry name" value="3-oxoacyl-[acyl-carrier-protein] synthase 2"/>
    <property type="match status" value="1"/>
</dbReference>
<dbReference type="InterPro" id="IPR014031">
    <property type="entry name" value="Ketoacyl_synth_C"/>
</dbReference>
<comment type="subcellular location">
    <subcellularLocation>
        <location evidence="1">Cytoplasm</location>
    </subcellularLocation>
</comment>
<dbReference type="InterPro" id="IPR014030">
    <property type="entry name" value="Ketoacyl_synth_N"/>
</dbReference>
<dbReference type="Proteomes" id="UP000094243">
    <property type="component" value="Unassembled WGS sequence"/>
</dbReference>
<dbReference type="SMART" id="SM00825">
    <property type="entry name" value="PKS_KS"/>
    <property type="match status" value="1"/>
</dbReference>
<keyword evidence="8" id="KW-0012">Acyltransferase</keyword>
<evidence type="ECO:0000256" key="2">
    <source>
        <dbReference type="ARBA" id="ARBA00004796"/>
    </source>
</evidence>
<evidence type="ECO:0000256" key="6">
    <source>
        <dbReference type="ARBA" id="ARBA00022832"/>
    </source>
</evidence>
<comment type="caution">
    <text evidence="11">The sequence shown here is derived from an EMBL/GenBank/DDBJ whole genome shotgun (WGS) entry which is preliminary data.</text>
</comment>
<dbReference type="FunFam" id="3.40.47.10:FF:000029">
    <property type="entry name" value="3-oxoacyl-[acyl-carrier-protein] synthase 1"/>
    <property type="match status" value="1"/>
</dbReference>
<dbReference type="UniPathway" id="UPA00915"/>
<dbReference type="PANTHER" id="PTHR11712">
    <property type="entry name" value="POLYKETIDE SYNTHASE-RELATED"/>
    <property type="match status" value="1"/>
</dbReference>
<comment type="similarity">
    <text evidence="3 9">Belongs to the thiolase-like superfamily. Beta-ketoacyl-ACP synthases family.</text>
</comment>
<reference evidence="12" key="1">
    <citation type="submission" date="2016-09" db="EMBL/GenBank/DDBJ databases">
        <authorList>
            <person name="Greninger A.L."/>
            <person name="Jerome K.R."/>
            <person name="Mcnair B."/>
            <person name="Wallis C."/>
            <person name="Fang F."/>
        </authorList>
    </citation>
    <scope>NUCLEOTIDE SEQUENCE [LARGE SCALE GENOMIC DNA]</scope>
    <source>
        <strain evidence="12">M7</strain>
    </source>
</reference>
<dbReference type="OrthoDB" id="9808669at2"/>
<keyword evidence="7" id="KW-0443">Lipid metabolism</keyword>
<keyword evidence="6" id="KW-0276">Fatty acid metabolism</keyword>
<evidence type="ECO:0000256" key="1">
    <source>
        <dbReference type="ARBA" id="ARBA00004496"/>
    </source>
</evidence>
<dbReference type="NCBIfam" id="NF005916">
    <property type="entry name" value="PRK07910.1"/>
    <property type="match status" value="1"/>
</dbReference>
<evidence type="ECO:0000256" key="8">
    <source>
        <dbReference type="ARBA" id="ARBA00023315"/>
    </source>
</evidence>
<dbReference type="Pfam" id="PF00109">
    <property type="entry name" value="ketoacyl-synt"/>
    <property type="match status" value="1"/>
</dbReference>
<organism evidence="11 12">
    <name type="scientific">Mycolicibacterium holsaticum</name>
    <dbReference type="NCBI Taxonomy" id="152142"/>
    <lineage>
        <taxon>Bacteria</taxon>
        <taxon>Bacillati</taxon>
        <taxon>Actinomycetota</taxon>
        <taxon>Actinomycetes</taxon>
        <taxon>Mycobacteriales</taxon>
        <taxon>Mycobacteriaceae</taxon>
        <taxon>Mycolicibacterium</taxon>
    </lineage>
</organism>
<dbReference type="CDD" id="cd00834">
    <property type="entry name" value="KAS_I_II"/>
    <property type="match status" value="1"/>
</dbReference>
<dbReference type="GO" id="GO:0030497">
    <property type="term" value="P:fatty acid elongation"/>
    <property type="evidence" value="ECO:0007669"/>
    <property type="project" value="UniProtKB-ARBA"/>
</dbReference>
<sequence>MASLTTGDGLPDVVVTAVSATTALAPDAEQTWQHLLDGDSGIRALDKWFVGEYASPVSIGGQIREDFDEQLNRVEKRRMAFMQKMSTLLGRRLWEAAGSPEIDARRLMVSVGLALGSTEEIPAQYDAWRQKGLRAVSPLAVQMYMPNSAAAALGLDHQAKAGIMSPVMADASGAAAIAQAWRHIVFDDADVAICGGVETEIEAVPVAAFIQQGAMSLNNADPAGACRPFDKNRDGMVLGEGGALLLIEKEEHAKARGARILARLMGAAMTSDGYAAIDPEPSGERAGDAISRAVEVAGLTRTDIDHINAHAAGTRVGDLAEARAIHRALGRHQPPVYAPKAALGHSLGAAGAIEAMLTVLALRDGVVPPTLNYTESDPEIDLDVVAGSPRRSDYRYVLTNSFGFGGYNVALVFGAP</sequence>
<evidence type="ECO:0000256" key="5">
    <source>
        <dbReference type="ARBA" id="ARBA00022679"/>
    </source>
</evidence>
<comment type="pathway">
    <text evidence="2">Lipid metabolism; mycolic acid biosynthesis.</text>
</comment>
<dbReference type="RefSeq" id="WP_069405855.1">
    <property type="nucleotide sequence ID" value="NZ_MIGZ01000077.1"/>
</dbReference>
<proteinExistence type="inferred from homology"/>
<dbReference type="AlphaFoldDB" id="A0A1E3RUR7"/>
<dbReference type="SUPFAM" id="SSF53901">
    <property type="entry name" value="Thiolase-like"/>
    <property type="match status" value="2"/>
</dbReference>
<feature type="domain" description="Ketosynthase family 3 (KS3)" evidence="10">
    <location>
        <begin position="10"/>
        <end position="415"/>
    </location>
</feature>
<evidence type="ECO:0000256" key="9">
    <source>
        <dbReference type="RuleBase" id="RU003694"/>
    </source>
</evidence>
<dbReference type="PANTHER" id="PTHR11712:SF336">
    <property type="entry name" value="3-OXOACYL-[ACYL-CARRIER-PROTEIN] SYNTHASE, MITOCHONDRIAL"/>
    <property type="match status" value="1"/>
</dbReference>
<dbReference type="InterPro" id="IPR000794">
    <property type="entry name" value="Beta-ketoacyl_synthase"/>
</dbReference>
<gene>
    <name evidence="11" type="ORF">BHQ17_14355</name>
</gene>
<name>A0A1E3RUR7_9MYCO</name>
<evidence type="ECO:0000313" key="12">
    <source>
        <dbReference type="Proteomes" id="UP000094243"/>
    </source>
</evidence>
<evidence type="ECO:0000256" key="7">
    <source>
        <dbReference type="ARBA" id="ARBA00023160"/>
    </source>
</evidence>
<dbReference type="GO" id="GO:0005829">
    <property type="term" value="C:cytosol"/>
    <property type="evidence" value="ECO:0007669"/>
    <property type="project" value="TreeGrafter"/>
</dbReference>
<dbReference type="GO" id="GO:0004315">
    <property type="term" value="F:3-oxoacyl-[acyl-carrier-protein] synthase activity"/>
    <property type="evidence" value="ECO:0007669"/>
    <property type="project" value="TreeGrafter"/>
</dbReference>
<evidence type="ECO:0000313" key="11">
    <source>
        <dbReference type="EMBL" id="ODQ93152.1"/>
    </source>
</evidence>
<dbReference type="PROSITE" id="PS52004">
    <property type="entry name" value="KS3_2"/>
    <property type="match status" value="1"/>
</dbReference>
<keyword evidence="4" id="KW-0444">Lipid biosynthesis</keyword>